<gene>
    <name evidence="1" type="ORF">M8818_006351</name>
</gene>
<dbReference type="EMBL" id="JAMKPW020000040">
    <property type="protein sequence ID" value="KAK8198486.1"/>
    <property type="molecule type" value="Genomic_DNA"/>
</dbReference>
<evidence type="ECO:0000313" key="2">
    <source>
        <dbReference type="Proteomes" id="UP001320706"/>
    </source>
</evidence>
<name>A0ACC3S8M9_9PEZI</name>
<accession>A0ACC3S8M9</accession>
<comment type="caution">
    <text evidence="1">The sequence shown here is derived from an EMBL/GenBank/DDBJ whole genome shotgun (WGS) entry which is preliminary data.</text>
</comment>
<keyword evidence="2" id="KW-1185">Reference proteome</keyword>
<proteinExistence type="predicted"/>
<reference evidence="1" key="1">
    <citation type="submission" date="2024-02" db="EMBL/GenBank/DDBJ databases">
        <title>Metagenome Assembled Genome of Zalaria obscura JY119.</title>
        <authorList>
            <person name="Vighnesh L."/>
            <person name="Jagadeeshwari U."/>
            <person name="Venkata Ramana C."/>
            <person name="Sasikala C."/>
        </authorList>
    </citation>
    <scope>NUCLEOTIDE SEQUENCE</scope>
    <source>
        <strain evidence="1">JY119</strain>
    </source>
</reference>
<sequence>MGRYKKGGHKKTGDAGKKPSLTHFLCIPLVNEHSRPQLQASLQFLKEEVAREQVPSLDTQEDKHGGSEQVCSGGESSTETPRRVSIAPLVPEKAVRPVDALHLTLGVMSLDEEKLEEAKQLLQKIDLRQLLKEASSASEEPTTAEKNTLASSVSEGVKKALSSLTRPISPPLTSTGGRPLTVSLKSLESMHPPRKTSILYTAPKDPLDRLYPFADALRKRFADADLLVKDTRPLKLHATIVNTIYAKKSSRPRQQQSKDAKQGEPAPDDRSKGHGPNAKAPLRMDATPILEKYKDYVWAEEVTLDRIAICEMGAKKILDDEGNVVREEYKEVATARLVGS</sequence>
<protein>
    <submittedName>
        <fullName evidence="1">Uncharacterized protein</fullName>
    </submittedName>
</protein>
<evidence type="ECO:0000313" key="1">
    <source>
        <dbReference type="EMBL" id="KAK8198486.1"/>
    </source>
</evidence>
<organism evidence="1 2">
    <name type="scientific">Zalaria obscura</name>
    <dbReference type="NCBI Taxonomy" id="2024903"/>
    <lineage>
        <taxon>Eukaryota</taxon>
        <taxon>Fungi</taxon>
        <taxon>Dikarya</taxon>
        <taxon>Ascomycota</taxon>
        <taxon>Pezizomycotina</taxon>
        <taxon>Dothideomycetes</taxon>
        <taxon>Dothideomycetidae</taxon>
        <taxon>Dothideales</taxon>
        <taxon>Zalariaceae</taxon>
        <taxon>Zalaria</taxon>
    </lineage>
</organism>
<dbReference type="Proteomes" id="UP001320706">
    <property type="component" value="Unassembled WGS sequence"/>
</dbReference>